<proteinExistence type="predicted"/>
<evidence type="ECO:0000313" key="2">
    <source>
        <dbReference type="EMBL" id="MFD1204863.1"/>
    </source>
</evidence>
<evidence type="ECO:0000259" key="1">
    <source>
        <dbReference type="PROSITE" id="PS51704"/>
    </source>
</evidence>
<sequence>MKKWAIAIFLFMAGCSAQTDRAPLPDDFLVIAHRGASAYAPEHSLYAYELALQMNADYIELDLHMTKDEELVVIHDGYLPTDSGEQAVGKLSFNEVQQIDLYEKEFMEKHPVSLPKEEDLLRIVSLKEVLLHFGDDAKYYIELKTPSSYKGMEEEVVHQLTESGLLPNKDSEANVIIQSFDKESLLKIHQLDESIPLIQLYSYEKGSIPKKEIRALSKYASGVGVPADFVTEEFVRSLHDAGLHVHPFTVNDAEEAQRLIELGVNGIFTDDPAIFLKK</sequence>
<dbReference type="InterPro" id="IPR030395">
    <property type="entry name" value="GP_PDE_dom"/>
</dbReference>
<comment type="caution">
    <text evidence="2">The sequence shown here is derived from an EMBL/GenBank/DDBJ whole genome shotgun (WGS) entry which is preliminary data.</text>
</comment>
<reference evidence="3" key="1">
    <citation type="journal article" date="2019" name="Int. J. Syst. Evol. Microbiol.">
        <title>The Global Catalogue of Microorganisms (GCM) 10K type strain sequencing project: providing services to taxonomists for standard genome sequencing and annotation.</title>
        <authorList>
            <consortium name="The Broad Institute Genomics Platform"/>
            <consortium name="The Broad Institute Genome Sequencing Center for Infectious Disease"/>
            <person name="Wu L."/>
            <person name="Ma J."/>
        </authorList>
    </citation>
    <scope>NUCLEOTIDE SEQUENCE [LARGE SCALE GENOMIC DNA]</scope>
    <source>
        <strain evidence="3">CCUG 53915</strain>
    </source>
</reference>
<dbReference type="PROSITE" id="PS51257">
    <property type="entry name" value="PROKAR_LIPOPROTEIN"/>
    <property type="match status" value="1"/>
</dbReference>
<accession>A0ABW3TYB3</accession>
<dbReference type="PANTHER" id="PTHR46211:SF7">
    <property type="entry name" value="GLYCEROPHOSPHODIESTER PHOSPHODIESTERASE"/>
    <property type="match status" value="1"/>
</dbReference>
<dbReference type="Gene3D" id="3.20.20.190">
    <property type="entry name" value="Phosphatidylinositol (PI) phosphodiesterase"/>
    <property type="match status" value="1"/>
</dbReference>
<dbReference type="PANTHER" id="PTHR46211">
    <property type="entry name" value="GLYCEROPHOSPHORYL DIESTER PHOSPHODIESTERASE"/>
    <property type="match status" value="1"/>
</dbReference>
<dbReference type="EMBL" id="JBHTLT010000033">
    <property type="protein sequence ID" value="MFD1204863.1"/>
    <property type="molecule type" value="Genomic_DNA"/>
</dbReference>
<name>A0ABW3TYB3_9BACL</name>
<feature type="domain" description="GP-PDE" evidence="1">
    <location>
        <begin position="28"/>
        <end position="278"/>
    </location>
</feature>
<gene>
    <name evidence="2" type="ORF">ACFQ38_07090</name>
</gene>
<dbReference type="SUPFAM" id="SSF51695">
    <property type="entry name" value="PLC-like phosphodiesterases"/>
    <property type="match status" value="1"/>
</dbReference>
<dbReference type="RefSeq" id="WP_381480188.1">
    <property type="nucleotide sequence ID" value="NZ_JBHTLT010000033.1"/>
</dbReference>
<dbReference type="PROSITE" id="PS51704">
    <property type="entry name" value="GP_PDE"/>
    <property type="match status" value="1"/>
</dbReference>
<organism evidence="2 3">
    <name type="scientific">Sporosarcina contaminans</name>
    <dbReference type="NCBI Taxonomy" id="633403"/>
    <lineage>
        <taxon>Bacteria</taxon>
        <taxon>Bacillati</taxon>
        <taxon>Bacillota</taxon>
        <taxon>Bacilli</taxon>
        <taxon>Bacillales</taxon>
        <taxon>Caryophanaceae</taxon>
        <taxon>Sporosarcina</taxon>
    </lineage>
</organism>
<protein>
    <submittedName>
        <fullName evidence="2">Glycerophosphodiester phosphodiesterase</fullName>
    </submittedName>
</protein>
<evidence type="ECO:0000313" key="3">
    <source>
        <dbReference type="Proteomes" id="UP001597231"/>
    </source>
</evidence>
<keyword evidence="3" id="KW-1185">Reference proteome</keyword>
<dbReference type="Proteomes" id="UP001597231">
    <property type="component" value="Unassembled WGS sequence"/>
</dbReference>
<dbReference type="Pfam" id="PF03009">
    <property type="entry name" value="GDPD"/>
    <property type="match status" value="1"/>
</dbReference>
<dbReference type="InterPro" id="IPR017946">
    <property type="entry name" value="PLC-like_Pdiesterase_TIM-brl"/>
</dbReference>